<evidence type="ECO:0000313" key="3">
    <source>
        <dbReference type="Proteomes" id="UP000011566"/>
    </source>
</evidence>
<keyword evidence="3" id="KW-1185">Reference proteome</keyword>
<comment type="caution">
    <text evidence="2">The sequence shown here is derived from an EMBL/GenBank/DDBJ whole genome shotgun (WGS) entry which is preliminary data.</text>
</comment>
<evidence type="ECO:0000256" key="1">
    <source>
        <dbReference type="SAM" id="MobiDB-lite"/>
    </source>
</evidence>
<gene>
    <name evidence="2" type="ORF">C447_13834</name>
</gene>
<dbReference type="EMBL" id="AOMB01000040">
    <property type="protein sequence ID" value="EMA36692.1"/>
    <property type="molecule type" value="Genomic_DNA"/>
</dbReference>
<feature type="region of interest" description="Disordered" evidence="1">
    <location>
        <begin position="61"/>
        <end position="86"/>
    </location>
</feature>
<sequence>MSTEKLTEDDVGKDVVNTNGATVGIVVSVEDGVAHVDVDPNITDTVKAKLGLNDVSDQTFPLNPGDVSASTDDELRVTDISGADGR</sequence>
<organism evidence="2 3">
    <name type="scientific">Halococcus hamelinensis 100A6</name>
    <dbReference type="NCBI Taxonomy" id="1132509"/>
    <lineage>
        <taxon>Archaea</taxon>
        <taxon>Methanobacteriati</taxon>
        <taxon>Methanobacteriota</taxon>
        <taxon>Stenosarchaea group</taxon>
        <taxon>Halobacteria</taxon>
        <taxon>Halobacteriales</taxon>
        <taxon>Halococcaceae</taxon>
        <taxon>Halococcus</taxon>
    </lineage>
</organism>
<dbReference type="Proteomes" id="UP000011566">
    <property type="component" value="Unassembled WGS sequence"/>
</dbReference>
<dbReference type="AlphaFoldDB" id="M0LT02"/>
<name>M0LT02_9EURY</name>
<dbReference type="OrthoDB" id="229248at2157"/>
<evidence type="ECO:0008006" key="4">
    <source>
        <dbReference type="Google" id="ProtNLM"/>
    </source>
</evidence>
<accession>M0LT02</accession>
<protein>
    <recommendedName>
        <fullName evidence="4">PRC-barrel domain-containing protein</fullName>
    </recommendedName>
</protein>
<reference evidence="2 3" key="1">
    <citation type="journal article" date="2014" name="PLoS Genet.">
        <title>Phylogenetically driven sequencing of extremely halophilic archaea reveals strategies for static and dynamic osmo-response.</title>
        <authorList>
            <person name="Becker E.A."/>
            <person name="Seitzer P.M."/>
            <person name="Tritt A."/>
            <person name="Larsen D."/>
            <person name="Krusor M."/>
            <person name="Yao A.I."/>
            <person name="Wu D."/>
            <person name="Madern D."/>
            <person name="Eisen J.A."/>
            <person name="Darling A.E."/>
            <person name="Facciotti M.T."/>
        </authorList>
    </citation>
    <scope>NUCLEOTIDE SEQUENCE [LARGE SCALE GENOMIC DNA]</scope>
    <source>
        <strain evidence="2 3">100A6</strain>
    </source>
</reference>
<proteinExistence type="predicted"/>
<dbReference type="RefSeq" id="WP_007694884.1">
    <property type="nucleotide sequence ID" value="NZ_AJRK01000442.1"/>
</dbReference>
<dbReference type="eggNOG" id="arCOG08931">
    <property type="taxonomic scope" value="Archaea"/>
</dbReference>
<evidence type="ECO:0000313" key="2">
    <source>
        <dbReference type="EMBL" id="EMA36692.1"/>
    </source>
</evidence>
<dbReference type="PATRIC" id="fig|1132509.6.peg.3233"/>